<comment type="caution">
    <text evidence="4">The sequence shown here is derived from an EMBL/GenBank/DDBJ whole genome shotgun (WGS) entry which is preliminary data.</text>
</comment>
<dbReference type="Pfam" id="PF00583">
    <property type="entry name" value="Acetyltransf_1"/>
    <property type="match status" value="1"/>
</dbReference>
<dbReference type="InterPro" id="IPR000182">
    <property type="entry name" value="GNAT_dom"/>
</dbReference>
<accession>A0A420E945</accession>
<evidence type="ECO:0000256" key="2">
    <source>
        <dbReference type="ARBA" id="ARBA00023315"/>
    </source>
</evidence>
<dbReference type="Gene3D" id="3.40.630.30">
    <property type="match status" value="1"/>
</dbReference>
<evidence type="ECO:0000313" key="5">
    <source>
        <dbReference type="Proteomes" id="UP000286482"/>
    </source>
</evidence>
<evidence type="ECO:0000313" key="4">
    <source>
        <dbReference type="EMBL" id="RKF15612.1"/>
    </source>
</evidence>
<dbReference type="GO" id="GO:0016747">
    <property type="term" value="F:acyltransferase activity, transferring groups other than amino-acyl groups"/>
    <property type="evidence" value="ECO:0007669"/>
    <property type="project" value="InterPro"/>
</dbReference>
<gene>
    <name evidence="4" type="ORF">DBZ36_14590</name>
</gene>
<keyword evidence="2" id="KW-0012">Acyltransferase</keyword>
<dbReference type="OrthoDB" id="5459937at2"/>
<keyword evidence="1 4" id="KW-0808">Transferase</keyword>
<dbReference type="SUPFAM" id="SSF55729">
    <property type="entry name" value="Acyl-CoA N-acyltransferases (Nat)"/>
    <property type="match status" value="1"/>
</dbReference>
<sequence length="168" mass="19542">MSELQFRQGRDSDLSAINVLYNHFVANSVALFETKAWDMHRREQWFDSFTQRPELYQLWVAYEGPKLVGFAYNGAFKAKPAYDSSSEITVYVDPEYHGQRIAKQLYLKLFEGINKSEIHRVYALVVTPNAASERLHEVFGFHRAGLLHQSGFKFGAFHDVIIYEKRMV</sequence>
<name>A0A420E945_9ALTE</name>
<dbReference type="PANTHER" id="PTHR43072:SF23">
    <property type="entry name" value="UPF0039 PROTEIN C11D3.02C"/>
    <property type="match status" value="1"/>
</dbReference>
<feature type="domain" description="N-acetyltransferase" evidence="3">
    <location>
        <begin position="4"/>
        <end position="168"/>
    </location>
</feature>
<dbReference type="CDD" id="cd04301">
    <property type="entry name" value="NAT_SF"/>
    <property type="match status" value="1"/>
</dbReference>
<dbReference type="PROSITE" id="PS51186">
    <property type="entry name" value="GNAT"/>
    <property type="match status" value="1"/>
</dbReference>
<evidence type="ECO:0000256" key="1">
    <source>
        <dbReference type="ARBA" id="ARBA00022679"/>
    </source>
</evidence>
<reference evidence="4 5" key="1">
    <citation type="submission" date="2018-09" db="EMBL/GenBank/DDBJ databases">
        <authorList>
            <person name="Wang Z."/>
        </authorList>
    </citation>
    <scope>NUCLEOTIDE SEQUENCE [LARGE SCALE GENOMIC DNA]</scope>
    <source>
        <strain evidence="4 5">ALS 81</strain>
    </source>
</reference>
<dbReference type="AlphaFoldDB" id="A0A420E945"/>
<dbReference type="InterPro" id="IPR016181">
    <property type="entry name" value="Acyl_CoA_acyltransferase"/>
</dbReference>
<dbReference type="PANTHER" id="PTHR43072">
    <property type="entry name" value="N-ACETYLTRANSFERASE"/>
    <property type="match status" value="1"/>
</dbReference>
<evidence type="ECO:0000259" key="3">
    <source>
        <dbReference type="PROSITE" id="PS51186"/>
    </source>
</evidence>
<proteinExistence type="predicted"/>
<dbReference type="EMBL" id="RAQO01000008">
    <property type="protein sequence ID" value="RKF15612.1"/>
    <property type="molecule type" value="Genomic_DNA"/>
</dbReference>
<dbReference type="Proteomes" id="UP000286482">
    <property type="component" value="Unassembled WGS sequence"/>
</dbReference>
<keyword evidence="5" id="KW-1185">Reference proteome</keyword>
<protein>
    <submittedName>
        <fullName evidence="4">N-acetyltransferase</fullName>
    </submittedName>
</protein>
<dbReference type="RefSeq" id="WP_120355698.1">
    <property type="nucleotide sequence ID" value="NZ_RAQO01000008.1"/>
</dbReference>
<organism evidence="4 5">
    <name type="scientific">Alginatibacterium sediminis</name>
    <dbReference type="NCBI Taxonomy" id="2164068"/>
    <lineage>
        <taxon>Bacteria</taxon>
        <taxon>Pseudomonadati</taxon>
        <taxon>Pseudomonadota</taxon>
        <taxon>Gammaproteobacteria</taxon>
        <taxon>Alteromonadales</taxon>
        <taxon>Alteromonadaceae</taxon>
        <taxon>Alginatibacterium</taxon>
    </lineage>
</organism>